<dbReference type="Proteomes" id="UP001230649">
    <property type="component" value="Unassembled WGS sequence"/>
</dbReference>
<name>A0ACC2UZQ7_9TREE</name>
<evidence type="ECO:0000313" key="2">
    <source>
        <dbReference type="Proteomes" id="UP001230649"/>
    </source>
</evidence>
<sequence>MDLDLTSVHILVTGAAGGIGISTVREFLRHGALVTAQYRSSRASLDAAFPDEIKEGRVQCLAADVRREEEVEKLFNEAEKGMGKPVAVLIVNHAIYESTPAPMHEMSLAQWNNTLETNLTGGFLVVRQFLRRLVEVREKQGEGSEALRNVAVVFVGSTAGEFGEALHADYAASKSALTHGLQLSLKNEIVRTVHPRARVNTVAPGWVRTKMAEESMRDEGVRYQAMATTPLNKIAEPEEVAIQIAFLASHRVAGHTTGQVIMVHGGMEGRLLNSRP</sequence>
<dbReference type="EMBL" id="JASBWS010000173">
    <property type="protein sequence ID" value="KAJ9092467.1"/>
    <property type="molecule type" value="Genomic_DNA"/>
</dbReference>
<gene>
    <name evidence="1" type="ORF">QFC20_007354</name>
</gene>
<organism evidence="1 2">
    <name type="scientific">Naganishia adeliensis</name>
    <dbReference type="NCBI Taxonomy" id="92952"/>
    <lineage>
        <taxon>Eukaryota</taxon>
        <taxon>Fungi</taxon>
        <taxon>Dikarya</taxon>
        <taxon>Basidiomycota</taxon>
        <taxon>Agaricomycotina</taxon>
        <taxon>Tremellomycetes</taxon>
        <taxon>Filobasidiales</taxon>
        <taxon>Filobasidiaceae</taxon>
        <taxon>Naganishia</taxon>
    </lineage>
</organism>
<accession>A0ACC2UZQ7</accession>
<keyword evidence="2" id="KW-1185">Reference proteome</keyword>
<reference evidence="1" key="1">
    <citation type="submission" date="2023-04" db="EMBL/GenBank/DDBJ databases">
        <title>Draft Genome sequencing of Naganishia species isolated from polar environments using Oxford Nanopore Technology.</title>
        <authorList>
            <person name="Leo P."/>
            <person name="Venkateswaran K."/>
        </authorList>
    </citation>
    <scope>NUCLEOTIDE SEQUENCE</scope>
    <source>
        <strain evidence="1">MNA-CCFEE 5262</strain>
    </source>
</reference>
<evidence type="ECO:0000313" key="1">
    <source>
        <dbReference type="EMBL" id="KAJ9092467.1"/>
    </source>
</evidence>
<protein>
    <submittedName>
        <fullName evidence="1">Uncharacterized protein</fullName>
    </submittedName>
</protein>
<proteinExistence type="predicted"/>
<comment type="caution">
    <text evidence="1">The sequence shown here is derived from an EMBL/GenBank/DDBJ whole genome shotgun (WGS) entry which is preliminary data.</text>
</comment>